<dbReference type="Proteomes" id="UP001597183">
    <property type="component" value="Unassembled WGS sequence"/>
</dbReference>
<gene>
    <name evidence="1" type="ORF">ACFQ5G_17895</name>
</gene>
<keyword evidence="2" id="KW-1185">Reference proteome</keyword>
<organism evidence="1 2">
    <name type="scientific">Actinoplanes sichuanensis</name>
    <dbReference type="NCBI Taxonomy" id="512349"/>
    <lineage>
        <taxon>Bacteria</taxon>
        <taxon>Bacillati</taxon>
        <taxon>Actinomycetota</taxon>
        <taxon>Actinomycetes</taxon>
        <taxon>Micromonosporales</taxon>
        <taxon>Micromonosporaceae</taxon>
        <taxon>Actinoplanes</taxon>
    </lineage>
</organism>
<dbReference type="EMBL" id="JBHTMK010000023">
    <property type="protein sequence ID" value="MFD1367231.1"/>
    <property type="molecule type" value="Genomic_DNA"/>
</dbReference>
<reference evidence="2" key="1">
    <citation type="journal article" date="2019" name="Int. J. Syst. Evol. Microbiol.">
        <title>The Global Catalogue of Microorganisms (GCM) 10K type strain sequencing project: providing services to taxonomists for standard genome sequencing and annotation.</title>
        <authorList>
            <consortium name="The Broad Institute Genomics Platform"/>
            <consortium name="The Broad Institute Genome Sequencing Center for Infectious Disease"/>
            <person name="Wu L."/>
            <person name="Ma J."/>
        </authorList>
    </citation>
    <scope>NUCLEOTIDE SEQUENCE [LARGE SCALE GENOMIC DNA]</scope>
    <source>
        <strain evidence="2">CCM 7526</strain>
    </source>
</reference>
<dbReference type="RefSeq" id="WP_317795905.1">
    <property type="nucleotide sequence ID" value="NZ_AP028461.1"/>
</dbReference>
<accession>A0ABW4A8Z2</accession>
<proteinExistence type="predicted"/>
<evidence type="ECO:0000313" key="2">
    <source>
        <dbReference type="Proteomes" id="UP001597183"/>
    </source>
</evidence>
<name>A0ABW4A8Z2_9ACTN</name>
<comment type="caution">
    <text evidence="1">The sequence shown here is derived from an EMBL/GenBank/DDBJ whole genome shotgun (WGS) entry which is preliminary data.</text>
</comment>
<evidence type="ECO:0000313" key="1">
    <source>
        <dbReference type="EMBL" id="MFD1367231.1"/>
    </source>
</evidence>
<sequence length="106" mass="11501">MSIQVELRVAGERVRRLPDPAGGSFDAAGDFDRLVFNGNPALGLLGQIDPHGETRFGTSQMQQLVAGVELLLTLAKTGAEHRGLIRLRSMAERCVEQRGELVFIGD</sequence>
<protein>
    <submittedName>
        <fullName evidence="1">Uncharacterized protein</fullName>
    </submittedName>
</protein>